<dbReference type="GO" id="GO:0044550">
    <property type="term" value="P:secondary metabolite biosynthetic process"/>
    <property type="evidence" value="ECO:0007669"/>
    <property type="project" value="TreeGrafter"/>
</dbReference>
<dbReference type="Pfam" id="PF08659">
    <property type="entry name" value="KR"/>
    <property type="match status" value="1"/>
</dbReference>
<dbReference type="GO" id="GO:1901336">
    <property type="term" value="P:lactone biosynthetic process"/>
    <property type="evidence" value="ECO:0007669"/>
    <property type="project" value="UniProtKB-ARBA"/>
</dbReference>
<keyword evidence="8" id="KW-1185">Reference proteome</keyword>
<gene>
    <name evidence="7" type="ORF">ASPGLDRAFT_78753</name>
</gene>
<dbReference type="GO" id="GO:0006633">
    <property type="term" value="P:fatty acid biosynthetic process"/>
    <property type="evidence" value="ECO:0007669"/>
    <property type="project" value="TreeGrafter"/>
</dbReference>
<evidence type="ECO:0000259" key="5">
    <source>
        <dbReference type="SMART" id="SM00822"/>
    </source>
</evidence>
<accession>A0A1L9W0D6</accession>
<proteinExistence type="predicted"/>
<dbReference type="AlphaFoldDB" id="A0A1L9W0D6"/>
<evidence type="ECO:0000259" key="6">
    <source>
        <dbReference type="SMART" id="SM00829"/>
    </source>
</evidence>
<dbReference type="VEuPathDB" id="FungiDB:ASPGLDRAFT_78753"/>
<dbReference type="InterPro" id="IPR013120">
    <property type="entry name" value="FAR_NAD-bd"/>
</dbReference>
<dbReference type="Pfam" id="PF13602">
    <property type="entry name" value="ADH_zinc_N_2"/>
    <property type="match status" value="1"/>
</dbReference>
<evidence type="ECO:0000313" key="8">
    <source>
        <dbReference type="Proteomes" id="UP000184300"/>
    </source>
</evidence>
<sequence>MLISSDILSHSGFSCSMRRIAHGTQRKYSICFNSFLLAIRLATPDGSMDMVRLDGDDSYYITASIVSRPQPKKFSKGDLYLLYRGAVSHVDFAAFKQCFSAMNNVRLLWVTRWIQMECEDPRFGLSLGLVRTCRHEIAEDFVTLEIDQFDGTAIESVVKVLNKIKSQREKPWLYPDYEFTLRGGVIHTPRFQWSTIDDQLTKDADGSALKALDIGTYGIIGSLIWASASPSLVLAEGEVEVDVKYDTLVMLGLFSDMSECGIEGSGVVRRVGSGVQDLKVGDYVILASVGLLCTRKVLPANKCLRLPENVTLQDAATIFCVFTMAIHSLVNMGNLQKGQSVLIHAACGGVGLAAIQVCQMIGADIYATVGSKEKRQHLTEALGIPEDHIFDSRSPPFLQGVMAKTGNRGVDLVLNSLSGVLLRASWKCVATFGKMLELGKRDFLGHGQLDMSMFSGNRSFIGVDLLHLSIEDPQASYEVAQQCVRYFQEGKLKPIQPITAFGADKIAKAVRYMQTGQHMGKIVIQLPDDPLALPVSKIQEGATCLRSDVSYLLVGGLGGIGRAVARWMVEKGARHLVFLSRSGQASPESQSLVRDLESQDGCTVTVVAGSVANIEDVRRAVAACKKPIGGVMQMTMVLKLLMNMEYEEWTAALAPKVQGTWNLHNVLGDTQLDFFVLFSSLSGICGLSGQTNYAAANTFLDSFARYRQSRGLIASVLDIGFMGDVGYVFEKATGIREKAWSVAVSVLEEKDLLKGLKTAFLSQSSRGPSQLAIGLATTRPLSDPGVIPVWRREARFAPWENVLTASNGPNVNLKHQAFREFLITTENNPALLDDPSTEVKVTIEIGRMIASHMSYPENMEVEELAKISIDSLMAIEIRSWCRRHAGIEVLLTDISNAENVGCLRKIVIKILREKYDKAAPTGSQEASIALAAPPDEFELLRQDANLGKTIKPVSGPVPDWLSENEGRVFLTGATKFLGSSLLSFLMRLPQVKTIASLIRAPDAETGLARVKQTLAKYELTVDSESKLHVIPGDLTDPTFGLGQEKFDEFAQWASVVFQ</sequence>
<dbReference type="InterPro" id="IPR020843">
    <property type="entry name" value="ER"/>
</dbReference>
<keyword evidence="1" id="KW-0596">Phosphopantetheine</keyword>
<organism evidence="7 8">
    <name type="scientific">Aspergillus glaucus CBS 516.65</name>
    <dbReference type="NCBI Taxonomy" id="1160497"/>
    <lineage>
        <taxon>Eukaryota</taxon>
        <taxon>Fungi</taxon>
        <taxon>Dikarya</taxon>
        <taxon>Ascomycota</taxon>
        <taxon>Pezizomycotina</taxon>
        <taxon>Eurotiomycetes</taxon>
        <taxon>Eurotiomycetidae</taxon>
        <taxon>Eurotiales</taxon>
        <taxon>Aspergillaceae</taxon>
        <taxon>Aspergillus</taxon>
        <taxon>Aspergillus subgen. Aspergillus</taxon>
    </lineage>
</organism>
<feature type="domain" description="Ketoreductase" evidence="5">
    <location>
        <begin position="549"/>
        <end position="725"/>
    </location>
</feature>
<dbReference type="PANTHER" id="PTHR43775">
    <property type="entry name" value="FATTY ACID SYNTHASE"/>
    <property type="match status" value="1"/>
</dbReference>
<evidence type="ECO:0000256" key="1">
    <source>
        <dbReference type="ARBA" id="ARBA00022450"/>
    </source>
</evidence>
<keyword evidence="4" id="KW-0511">Multifunctional enzyme</keyword>
<dbReference type="FunFam" id="3.40.50.720:FF:000209">
    <property type="entry name" value="Polyketide synthase Pks12"/>
    <property type="match status" value="1"/>
</dbReference>
<dbReference type="InterPro" id="IPR050091">
    <property type="entry name" value="PKS_NRPS_Biosynth_Enz"/>
</dbReference>
<dbReference type="SMART" id="SM00829">
    <property type="entry name" value="PKS_ER"/>
    <property type="match status" value="1"/>
</dbReference>
<dbReference type="Gene3D" id="3.90.180.10">
    <property type="entry name" value="Medium-chain alcohol dehydrogenases, catalytic domain"/>
    <property type="match status" value="1"/>
</dbReference>
<dbReference type="STRING" id="1160497.A0A1L9W0D6"/>
<evidence type="ECO:0000313" key="7">
    <source>
        <dbReference type="EMBL" id="OJJ89640.1"/>
    </source>
</evidence>
<dbReference type="SUPFAM" id="SSF50129">
    <property type="entry name" value="GroES-like"/>
    <property type="match status" value="1"/>
</dbReference>
<dbReference type="OrthoDB" id="329835at2759"/>
<dbReference type="GeneID" id="34466243"/>
<keyword evidence="2" id="KW-0597">Phosphoprotein</keyword>
<protein>
    <submittedName>
        <fullName evidence="7">Uncharacterized protein</fullName>
    </submittedName>
</protein>
<evidence type="ECO:0000256" key="3">
    <source>
        <dbReference type="ARBA" id="ARBA00022679"/>
    </source>
</evidence>
<dbReference type="Pfam" id="PF07993">
    <property type="entry name" value="NAD_binding_4"/>
    <property type="match status" value="1"/>
</dbReference>
<dbReference type="SMART" id="SM00822">
    <property type="entry name" value="PKS_KR"/>
    <property type="match status" value="1"/>
</dbReference>
<reference evidence="8" key="1">
    <citation type="journal article" date="2017" name="Genome Biol.">
        <title>Comparative genomics reveals high biological diversity and specific adaptations in the industrially and medically important fungal genus Aspergillus.</title>
        <authorList>
            <person name="de Vries R.P."/>
            <person name="Riley R."/>
            <person name="Wiebenga A."/>
            <person name="Aguilar-Osorio G."/>
            <person name="Amillis S."/>
            <person name="Uchima C.A."/>
            <person name="Anderluh G."/>
            <person name="Asadollahi M."/>
            <person name="Askin M."/>
            <person name="Barry K."/>
            <person name="Battaglia E."/>
            <person name="Bayram O."/>
            <person name="Benocci T."/>
            <person name="Braus-Stromeyer S.A."/>
            <person name="Caldana C."/>
            <person name="Canovas D."/>
            <person name="Cerqueira G.C."/>
            <person name="Chen F."/>
            <person name="Chen W."/>
            <person name="Choi C."/>
            <person name="Clum A."/>
            <person name="Dos Santos R.A."/>
            <person name="Damasio A.R."/>
            <person name="Diallinas G."/>
            <person name="Emri T."/>
            <person name="Fekete E."/>
            <person name="Flipphi M."/>
            <person name="Freyberg S."/>
            <person name="Gallo A."/>
            <person name="Gournas C."/>
            <person name="Habgood R."/>
            <person name="Hainaut M."/>
            <person name="Harispe M.L."/>
            <person name="Henrissat B."/>
            <person name="Hilden K.S."/>
            <person name="Hope R."/>
            <person name="Hossain A."/>
            <person name="Karabika E."/>
            <person name="Karaffa L."/>
            <person name="Karanyi Z."/>
            <person name="Krasevec N."/>
            <person name="Kuo A."/>
            <person name="Kusch H."/>
            <person name="LaButti K."/>
            <person name="Lagendijk E.L."/>
            <person name="Lapidus A."/>
            <person name="Levasseur A."/>
            <person name="Lindquist E."/>
            <person name="Lipzen A."/>
            <person name="Logrieco A.F."/>
            <person name="MacCabe A."/>
            <person name="Maekelae M.R."/>
            <person name="Malavazi I."/>
            <person name="Melin P."/>
            <person name="Meyer V."/>
            <person name="Mielnichuk N."/>
            <person name="Miskei M."/>
            <person name="Molnar A.P."/>
            <person name="Mule G."/>
            <person name="Ngan C.Y."/>
            <person name="Orejas M."/>
            <person name="Orosz E."/>
            <person name="Ouedraogo J.P."/>
            <person name="Overkamp K.M."/>
            <person name="Park H.-S."/>
            <person name="Perrone G."/>
            <person name="Piumi F."/>
            <person name="Punt P.J."/>
            <person name="Ram A.F."/>
            <person name="Ramon A."/>
            <person name="Rauscher S."/>
            <person name="Record E."/>
            <person name="Riano-Pachon D.M."/>
            <person name="Robert V."/>
            <person name="Roehrig J."/>
            <person name="Ruller R."/>
            <person name="Salamov A."/>
            <person name="Salih N.S."/>
            <person name="Samson R.A."/>
            <person name="Sandor E."/>
            <person name="Sanguinetti M."/>
            <person name="Schuetze T."/>
            <person name="Sepcic K."/>
            <person name="Shelest E."/>
            <person name="Sherlock G."/>
            <person name="Sophianopoulou V."/>
            <person name="Squina F.M."/>
            <person name="Sun H."/>
            <person name="Susca A."/>
            <person name="Todd R.B."/>
            <person name="Tsang A."/>
            <person name="Unkles S.E."/>
            <person name="van de Wiele N."/>
            <person name="van Rossen-Uffink D."/>
            <person name="Oliveira J.V."/>
            <person name="Vesth T.C."/>
            <person name="Visser J."/>
            <person name="Yu J.-H."/>
            <person name="Zhou M."/>
            <person name="Andersen M.R."/>
            <person name="Archer D.B."/>
            <person name="Baker S.E."/>
            <person name="Benoit I."/>
            <person name="Brakhage A.A."/>
            <person name="Braus G.H."/>
            <person name="Fischer R."/>
            <person name="Frisvad J.C."/>
            <person name="Goldman G.H."/>
            <person name="Houbraken J."/>
            <person name="Oakley B."/>
            <person name="Pocsi I."/>
            <person name="Scazzocchio C."/>
            <person name="Seiboth B."/>
            <person name="vanKuyk P.A."/>
            <person name="Wortman J."/>
            <person name="Dyer P.S."/>
            <person name="Grigoriev I.V."/>
        </authorList>
    </citation>
    <scope>NUCLEOTIDE SEQUENCE [LARGE SCALE GENOMIC DNA]</scope>
    <source>
        <strain evidence="8">CBS 516.65</strain>
    </source>
</reference>
<evidence type="ECO:0000256" key="4">
    <source>
        <dbReference type="ARBA" id="ARBA00023268"/>
    </source>
</evidence>
<dbReference type="InterPro" id="IPR057326">
    <property type="entry name" value="KR_dom"/>
</dbReference>
<keyword evidence="3" id="KW-0808">Transferase</keyword>
<dbReference type="Gene3D" id="3.40.50.720">
    <property type="entry name" value="NAD(P)-binding Rossmann-like Domain"/>
    <property type="match status" value="3"/>
</dbReference>
<dbReference type="EMBL" id="KV878888">
    <property type="protein sequence ID" value="OJJ89640.1"/>
    <property type="molecule type" value="Genomic_DNA"/>
</dbReference>
<dbReference type="SUPFAM" id="SSF51735">
    <property type="entry name" value="NAD(P)-binding Rossmann-fold domains"/>
    <property type="match status" value="3"/>
</dbReference>
<dbReference type="CDD" id="cd05195">
    <property type="entry name" value="enoyl_red"/>
    <property type="match status" value="1"/>
</dbReference>
<dbReference type="PANTHER" id="PTHR43775:SF49">
    <property type="entry name" value="SYNTHASE, PUTATIVE (JCVI)-RELATED"/>
    <property type="match status" value="1"/>
</dbReference>
<evidence type="ECO:0000256" key="2">
    <source>
        <dbReference type="ARBA" id="ARBA00022553"/>
    </source>
</evidence>
<feature type="domain" description="Enoyl reductase (ER)" evidence="6">
    <location>
        <begin position="218"/>
        <end position="524"/>
    </location>
</feature>
<dbReference type="RefSeq" id="XP_022406302.1">
    <property type="nucleotide sequence ID" value="XM_022549983.1"/>
</dbReference>
<dbReference type="InterPro" id="IPR013968">
    <property type="entry name" value="PKS_KR"/>
</dbReference>
<dbReference type="InterPro" id="IPR011032">
    <property type="entry name" value="GroES-like_sf"/>
</dbReference>
<name>A0A1L9W0D6_ASPGL</name>
<dbReference type="InterPro" id="IPR036291">
    <property type="entry name" value="NAD(P)-bd_dom_sf"/>
</dbReference>
<dbReference type="GO" id="GO:0016491">
    <property type="term" value="F:oxidoreductase activity"/>
    <property type="evidence" value="ECO:0007669"/>
    <property type="project" value="InterPro"/>
</dbReference>
<dbReference type="Proteomes" id="UP000184300">
    <property type="component" value="Unassembled WGS sequence"/>
</dbReference>
<dbReference type="GO" id="GO:0004312">
    <property type="term" value="F:fatty acid synthase activity"/>
    <property type="evidence" value="ECO:0007669"/>
    <property type="project" value="TreeGrafter"/>
</dbReference>